<organism evidence="2 3">
    <name type="scientific">Funneliformis caledonium</name>
    <dbReference type="NCBI Taxonomy" id="1117310"/>
    <lineage>
        <taxon>Eukaryota</taxon>
        <taxon>Fungi</taxon>
        <taxon>Fungi incertae sedis</taxon>
        <taxon>Mucoromycota</taxon>
        <taxon>Glomeromycotina</taxon>
        <taxon>Glomeromycetes</taxon>
        <taxon>Glomerales</taxon>
        <taxon>Glomeraceae</taxon>
        <taxon>Funneliformis</taxon>
    </lineage>
</organism>
<dbReference type="Proteomes" id="UP000789570">
    <property type="component" value="Unassembled WGS sequence"/>
</dbReference>
<name>A0A9N9FJC0_9GLOM</name>
<dbReference type="AlphaFoldDB" id="A0A9N9FJC0"/>
<comment type="caution">
    <text evidence="2">The sequence shown here is derived from an EMBL/GenBank/DDBJ whole genome shotgun (WGS) entry which is preliminary data.</text>
</comment>
<feature type="region of interest" description="Disordered" evidence="1">
    <location>
        <begin position="74"/>
        <end position="121"/>
    </location>
</feature>
<proteinExistence type="predicted"/>
<reference evidence="2" key="1">
    <citation type="submission" date="2021-06" db="EMBL/GenBank/DDBJ databases">
        <authorList>
            <person name="Kallberg Y."/>
            <person name="Tangrot J."/>
            <person name="Rosling A."/>
        </authorList>
    </citation>
    <scope>NUCLEOTIDE SEQUENCE</scope>
    <source>
        <strain evidence="2">UK204</strain>
    </source>
</reference>
<evidence type="ECO:0000313" key="3">
    <source>
        <dbReference type="Proteomes" id="UP000789570"/>
    </source>
</evidence>
<keyword evidence="3" id="KW-1185">Reference proteome</keyword>
<sequence length="389" mass="43814">MCLNIVLADSHVNIKRNKINNSKEKYLDHLEESTYEVLDDTRSYVVADVKAEASLLEVRSQLVTIEINQVKSDTLPDGTKITKPSPINYAQTDEGDETGDGIPSNEANDYSDDDEEALPPEDSLSFALSNSKVWTLPSGKNAILRYGASRIIDLSAHMKKWSCENDKKFIKKDYESLLRVPEMIGEENLFVLKVEDMVYKGNVSQAYRYCTEIHSSSIENSYLYKISNIYGDLFTKAKIKEDILDFTTKGAHTEVDVILKACAYIVERLNKSLTIYPRWLGRTILPVDVGECEFSAKATATKTIGDRCRSARINQSILNSLLEYNLDENQAKNIRVPFLQFAGTSGQLLIEDLVEGFYIVFPGPKFELPTKLKSIGKLKTCVSVINQSW</sequence>
<evidence type="ECO:0000256" key="1">
    <source>
        <dbReference type="SAM" id="MobiDB-lite"/>
    </source>
</evidence>
<evidence type="ECO:0000313" key="2">
    <source>
        <dbReference type="EMBL" id="CAG8538180.1"/>
    </source>
</evidence>
<dbReference type="OrthoDB" id="2439721at2759"/>
<protein>
    <submittedName>
        <fullName evidence="2">3099_t:CDS:1</fullName>
    </submittedName>
</protein>
<feature type="compositionally biased region" description="Acidic residues" evidence="1">
    <location>
        <begin position="109"/>
        <end position="119"/>
    </location>
</feature>
<dbReference type="EMBL" id="CAJVPQ010001203">
    <property type="protein sequence ID" value="CAG8538180.1"/>
    <property type="molecule type" value="Genomic_DNA"/>
</dbReference>
<accession>A0A9N9FJC0</accession>
<gene>
    <name evidence="2" type="ORF">FCALED_LOCUS5508</name>
</gene>